<evidence type="ECO:0000313" key="1">
    <source>
        <dbReference type="EMBL" id="OWZ83139.1"/>
    </source>
</evidence>
<sequence>MSRTAFKGDWVQIKKLILSPQERPDSLPEDTKEVPLEMWVKGFLDDKQGEIGDEVQIETVIGRKVTGTLVSISPGYHHDFGVPPKELLTIGKELRSYMKGVGYGG</sequence>
<dbReference type="AlphaFoldDB" id="A0A226BY66"/>
<dbReference type="Pfam" id="PF22010">
    <property type="entry name" value="OrtA"/>
    <property type="match status" value="1"/>
</dbReference>
<proteinExistence type="predicted"/>
<dbReference type="RefSeq" id="WP_089024173.1">
    <property type="nucleotide sequence ID" value="NZ_NIQC01000026.1"/>
</dbReference>
<dbReference type="Proteomes" id="UP000214588">
    <property type="component" value="Unassembled WGS sequence"/>
</dbReference>
<protein>
    <submittedName>
        <fullName evidence="1">2-amino-4-ketopentanoate thiolase</fullName>
    </submittedName>
</protein>
<keyword evidence="2" id="KW-1185">Reference proteome</keyword>
<reference evidence="1 2" key="1">
    <citation type="submission" date="2017-06" db="EMBL/GenBank/DDBJ databases">
        <title>Draft Genome Sequence of Natranaerobius trueperi halophilic, alkalithermophilic bacteria from soda lakes.</title>
        <authorList>
            <person name="Zhao B."/>
        </authorList>
    </citation>
    <scope>NUCLEOTIDE SEQUENCE [LARGE SCALE GENOMIC DNA]</scope>
    <source>
        <strain evidence="1 2">DSM 18760</strain>
    </source>
</reference>
<dbReference type="NCBIfam" id="NF040739">
    <property type="entry name" value="ornith_OrtA"/>
    <property type="match status" value="1"/>
</dbReference>
<organism evidence="1 2">
    <name type="scientific">Natranaerobius trueperi</name>
    <dbReference type="NCBI Taxonomy" id="759412"/>
    <lineage>
        <taxon>Bacteria</taxon>
        <taxon>Bacillati</taxon>
        <taxon>Bacillota</taxon>
        <taxon>Clostridia</taxon>
        <taxon>Natranaerobiales</taxon>
        <taxon>Natranaerobiaceae</taxon>
        <taxon>Natranaerobius</taxon>
    </lineage>
</organism>
<name>A0A226BY66_9FIRM</name>
<dbReference type="InterPro" id="IPR047755">
    <property type="entry name" value="OrtA"/>
</dbReference>
<dbReference type="OrthoDB" id="3712030at2"/>
<evidence type="ECO:0000313" key="2">
    <source>
        <dbReference type="Proteomes" id="UP000214588"/>
    </source>
</evidence>
<comment type="caution">
    <text evidence="1">The sequence shown here is derived from an EMBL/GenBank/DDBJ whole genome shotgun (WGS) entry which is preliminary data.</text>
</comment>
<gene>
    <name evidence="1" type="ORF">CDO51_10240</name>
</gene>
<dbReference type="EMBL" id="NIQC01000026">
    <property type="protein sequence ID" value="OWZ83139.1"/>
    <property type="molecule type" value="Genomic_DNA"/>
</dbReference>
<accession>A0A226BY66</accession>